<gene>
    <name evidence="4" type="ORF">FCL42_07220</name>
</gene>
<dbReference type="PANTHER" id="PTHR33121">
    <property type="entry name" value="CYCLIC DI-GMP PHOSPHODIESTERASE PDEF"/>
    <property type="match status" value="1"/>
</dbReference>
<dbReference type="Pfam" id="PF00990">
    <property type="entry name" value="GGDEF"/>
    <property type="match status" value="1"/>
</dbReference>
<dbReference type="PROSITE" id="PS50883">
    <property type="entry name" value="EAL"/>
    <property type="match status" value="1"/>
</dbReference>
<keyword evidence="1" id="KW-0812">Transmembrane</keyword>
<evidence type="ECO:0000313" key="4">
    <source>
        <dbReference type="EMBL" id="TKB56002.1"/>
    </source>
</evidence>
<dbReference type="InterPro" id="IPR029787">
    <property type="entry name" value="Nucleotide_cyclase"/>
</dbReference>
<dbReference type="Proteomes" id="UP000305675">
    <property type="component" value="Unassembled WGS sequence"/>
</dbReference>
<feature type="domain" description="GGDEF" evidence="3">
    <location>
        <begin position="251"/>
        <end position="380"/>
    </location>
</feature>
<organism evidence="4 5">
    <name type="scientific">Ferrimonas aestuarii</name>
    <dbReference type="NCBI Taxonomy" id="2569539"/>
    <lineage>
        <taxon>Bacteria</taxon>
        <taxon>Pseudomonadati</taxon>
        <taxon>Pseudomonadota</taxon>
        <taxon>Gammaproteobacteria</taxon>
        <taxon>Alteromonadales</taxon>
        <taxon>Ferrimonadaceae</taxon>
        <taxon>Ferrimonas</taxon>
    </lineage>
</organism>
<keyword evidence="5" id="KW-1185">Reference proteome</keyword>
<dbReference type="InterPro" id="IPR000160">
    <property type="entry name" value="GGDEF_dom"/>
</dbReference>
<dbReference type="Gene3D" id="3.20.20.450">
    <property type="entry name" value="EAL domain"/>
    <property type="match status" value="1"/>
</dbReference>
<dbReference type="InterPro" id="IPR050706">
    <property type="entry name" value="Cyclic-di-GMP_PDE-like"/>
</dbReference>
<keyword evidence="1" id="KW-1133">Transmembrane helix</keyword>
<dbReference type="InterPro" id="IPR035919">
    <property type="entry name" value="EAL_sf"/>
</dbReference>
<name>A0A4U1BRS0_9GAMM</name>
<evidence type="ECO:0000259" key="2">
    <source>
        <dbReference type="PROSITE" id="PS50883"/>
    </source>
</evidence>
<dbReference type="CDD" id="cd01948">
    <property type="entry name" value="EAL"/>
    <property type="match status" value="1"/>
</dbReference>
<dbReference type="Gene3D" id="3.30.70.270">
    <property type="match status" value="1"/>
</dbReference>
<accession>A0A4U1BRS0</accession>
<dbReference type="PROSITE" id="PS50887">
    <property type="entry name" value="GGDEF"/>
    <property type="match status" value="1"/>
</dbReference>
<reference evidence="4 5" key="1">
    <citation type="submission" date="2019-04" db="EMBL/GenBank/DDBJ databases">
        <authorList>
            <person name="Hwang J.C."/>
        </authorList>
    </citation>
    <scope>NUCLEOTIDE SEQUENCE [LARGE SCALE GENOMIC DNA]</scope>
    <source>
        <strain evidence="4 5">IMCC35002</strain>
    </source>
</reference>
<dbReference type="InterPro" id="IPR001633">
    <property type="entry name" value="EAL_dom"/>
</dbReference>
<sequence length="641" mass="72570">MKKTREQTQRLIAFWIASLTIVVLALLASSWTAAFSHANRTQEQNVKYMAATMERQFFRNADLSALDKWLPDLLLSYEFSRFRLSLDGDDLYRWQAPYPQQKRQNSYDVRLSNEVRMHITMPKPRIISGFSAREFAIIAAGLVAAFAMVVVGFFWLSSEMDGVERLAARTRRILEGDMEAAAHAEKGERPISASRAISKLYRSWRHEREAKKSLDHYIRANTFLDANLGIGNRSFFEHRLHAFAKEGEMRQQGMVLLVQFDGLEGEDGHNQLTVIKQFIELAQPILSTHFDAVFASRSTLELAILIPQLPLKDGETLIAKLVKAIPLLNLPKGVDKDEAVHIGVAYYNRGDEVDQVISEAEMALRAAQLQGDSGWFMYDKGAVDRELAQGSVRWRSMIENALNRDGLVTEMAPVVNQQGKLQHLEVFSRMRNAQGELVRASLYRPMAWRCGLLPQIELRLIEIALRQLRDQQWPAAVSVNVKAQSLMHDRFIKRLKMLLASYSSRRQQLIVELNEKELVTHADELAGPLKQLKSADCLLAVDGVGQTVESLDYIENFGIDIIKLHASLSQKIHIRPENQLVIGSLVRSLVYHPVKIYAEGVESSAERQRLQMLDVSGYQGALAGHATDNLDDLKRAFPITK</sequence>
<dbReference type="SMART" id="SM00267">
    <property type="entry name" value="GGDEF"/>
    <property type="match status" value="1"/>
</dbReference>
<dbReference type="AlphaFoldDB" id="A0A4U1BRS0"/>
<dbReference type="InterPro" id="IPR043128">
    <property type="entry name" value="Rev_trsase/Diguanyl_cyclase"/>
</dbReference>
<feature type="transmembrane region" description="Helical" evidence="1">
    <location>
        <begin position="135"/>
        <end position="156"/>
    </location>
</feature>
<dbReference type="Pfam" id="PF00563">
    <property type="entry name" value="EAL"/>
    <property type="match status" value="1"/>
</dbReference>
<evidence type="ECO:0000313" key="5">
    <source>
        <dbReference type="Proteomes" id="UP000305675"/>
    </source>
</evidence>
<keyword evidence="1" id="KW-0472">Membrane</keyword>
<dbReference type="SUPFAM" id="SSF141868">
    <property type="entry name" value="EAL domain-like"/>
    <property type="match status" value="1"/>
</dbReference>
<evidence type="ECO:0000256" key="1">
    <source>
        <dbReference type="SAM" id="Phobius"/>
    </source>
</evidence>
<dbReference type="EMBL" id="SWCJ01000004">
    <property type="protein sequence ID" value="TKB56002.1"/>
    <property type="molecule type" value="Genomic_DNA"/>
</dbReference>
<protein>
    <submittedName>
        <fullName evidence="4">EAL domain-containing protein</fullName>
    </submittedName>
</protein>
<comment type="caution">
    <text evidence="4">The sequence shown here is derived from an EMBL/GenBank/DDBJ whole genome shotgun (WGS) entry which is preliminary data.</text>
</comment>
<dbReference type="PANTHER" id="PTHR33121:SF32">
    <property type="entry name" value="RNASE E SPECIFICITY FACTOR CSRD"/>
    <property type="match status" value="1"/>
</dbReference>
<feature type="domain" description="EAL" evidence="2">
    <location>
        <begin position="391"/>
        <end position="640"/>
    </location>
</feature>
<dbReference type="SMART" id="SM00052">
    <property type="entry name" value="EAL"/>
    <property type="match status" value="1"/>
</dbReference>
<proteinExistence type="predicted"/>
<dbReference type="GO" id="GO:0071111">
    <property type="term" value="F:cyclic-guanylate-specific phosphodiesterase activity"/>
    <property type="evidence" value="ECO:0007669"/>
    <property type="project" value="InterPro"/>
</dbReference>
<dbReference type="SUPFAM" id="SSF55073">
    <property type="entry name" value="Nucleotide cyclase"/>
    <property type="match status" value="1"/>
</dbReference>
<feature type="transmembrane region" description="Helical" evidence="1">
    <location>
        <begin position="12"/>
        <end position="35"/>
    </location>
</feature>
<dbReference type="RefSeq" id="WP_136862731.1">
    <property type="nucleotide sequence ID" value="NZ_SWCJ01000004.1"/>
</dbReference>
<dbReference type="OrthoDB" id="5894408at2"/>
<evidence type="ECO:0000259" key="3">
    <source>
        <dbReference type="PROSITE" id="PS50887"/>
    </source>
</evidence>